<evidence type="ECO:0000313" key="1">
    <source>
        <dbReference type="EMBL" id="MCY8459087.1"/>
    </source>
</evidence>
<accession>A0A9Q4E7U2</accession>
<dbReference type="EMBL" id="JALAPQ010000032">
    <property type="protein sequence ID" value="MCY8459087.1"/>
    <property type="molecule type" value="Genomic_DNA"/>
</dbReference>
<proteinExistence type="predicted"/>
<dbReference type="AlphaFoldDB" id="A0A9Q4E7U2"/>
<organism evidence="1 2">
    <name type="scientific">Bacillus spizizenii</name>
    <name type="common">Bacillus subtilis subsp. spizizenii</name>
    <dbReference type="NCBI Taxonomy" id="96241"/>
    <lineage>
        <taxon>Bacteria</taxon>
        <taxon>Bacillati</taxon>
        <taxon>Bacillota</taxon>
        <taxon>Bacilli</taxon>
        <taxon>Bacillales</taxon>
        <taxon>Bacillaceae</taxon>
        <taxon>Bacillus</taxon>
    </lineage>
</organism>
<reference evidence="1" key="1">
    <citation type="submission" date="2022-02" db="EMBL/GenBank/DDBJ databases">
        <title>Crop Bioprotection Bacillus Genome Sequencing.</title>
        <authorList>
            <person name="Dunlap C."/>
        </authorList>
    </citation>
    <scope>NUCLEOTIDE SEQUENCE</scope>
    <source>
        <strain evidence="1">WR1O2A-53</strain>
    </source>
</reference>
<name>A0A9Q4E7U2_BACSC</name>
<evidence type="ECO:0000313" key="2">
    <source>
        <dbReference type="Proteomes" id="UP001078573"/>
    </source>
</evidence>
<gene>
    <name evidence="1" type="ORF">MOC89_19855</name>
</gene>
<dbReference type="Proteomes" id="UP001078573">
    <property type="component" value="Unassembled WGS sequence"/>
</dbReference>
<comment type="caution">
    <text evidence="1">The sequence shown here is derived from an EMBL/GenBank/DDBJ whole genome shotgun (WGS) entry which is preliminary data.</text>
</comment>
<sequence>MDNRHVHTENLKRMRLTADQLEMQLRLQRVPTGCQKSDIRNKRPVRVRIDKINENVKPSPNKPH</sequence>
<protein>
    <submittedName>
        <fullName evidence="1">Uncharacterized protein</fullName>
    </submittedName>
</protein>